<keyword evidence="4" id="KW-0233">DNA recombination</keyword>
<dbReference type="PROSITE" id="PS51900">
    <property type="entry name" value="CB"/>
    <property type="match status" value="1"/>
</dbReference>
<evidence type="ECO:0000313" key="9">
    <source>
        <dbReference type="Proteomes" id="UP001589854"/>
    </source>
</evidence>
<dbReference type="InterPro" id="IPR050090">
    <property type="entry name" value="Tyrosine_recombinase_XerCD"/>
</dbReference>
<dbReference type="InterPro" id="IPR011010">
    <property type="entry name" value="DNA_brk_join_enz"/>
</dbReference>
<evidence type="ECO:0000256" key="2">
    <source>
        <dbReference type="ARBA" id="ARBA00022908"/>
    </source>
</evidence>
<comment type="caution">
    <text evidence="8">The sequence shown here is derived from an EMBL/GenBank/DDBJ whole genome shotgun (WGS) entry which is preliminary data.</text>
</comment>
<protein>
    <submittedName>
        <fullName evidence="8">Tyrosine-type recombinase/integrase</fullName>
    </submittedName>
</protein>
<evidence type="ECO:0000256" key="5">
    <source>
        <dbReference type="PROSITE-ProRule" id="PRU01248"/>
    </source>
</evidence>
<gene>
    <name evidence="8" type="ORF">ACFFIX_06430</name>
</gene>
<accession>A0ABV6GCE7</accession>
<dbReference type="EMBL" id="JBHLVO010000003">
    <property type="protein sequence ID" value="MFC0271086.1"/>
    <property type="molecule type" value="Genomic_DNA"/>
</dbReference>
<dbReference type="Gene3D" id="1.10.150.130">
    <property type="match status" value="1"/>
</dbReference>
<evidence type="ECO:0000259" key="6">
    <source>
        <dbReference type="PROSITE" id="PS51898"/>
    </source>
</evidence>
<feature type="domain" description="Tyr recombinase" evidence="6">
    <location>
        <begin position="185"/>
        <end position="389"/>
    </location>
</feature>
<keyword evidence="2" id="KW-0229">DNA integration</keyword>
<name>A0ABV6GCE7_9BACI</name>
<proteinExistence type="inferred from homology"/>
<dbReference type="InterPro" id="IPR044068">
    <property type="entry name" value="CB"/>
</dbReference>
<dbReference type="PROSITE" id="PS51898">
    <property type="entry name" value="TYR_RECOMBINASE"/>
    <property type="match status" value="1"/>
</dbReference>
<dbReference type="CDD" id="cd01189">
    <property type="entry name" value="INT_ICEBs1_C_like"/>
    <property type="match status" value="1"/>
</dbReference>
<dbReference type="SUPFAM" id="SSF56349">
    <property type="entry name" value="DNA breaking-rejoining enzymes"/>
    <property type="match status" value="1"/>
</dbReference>
<dbReference type="Proteomes" id="UP001589854">
    <property type="component" value="Unassembled WGS sequence"/>
</dbReference>
<feature type="domain" description="Core-binding (CB)" evidence="7">
    <location>
        <begin position="73"/>
        <end position="161"/>
    </location>
</feature>
<comment type="similarity">
    <text evidence="1">Belongs to the 'phage' integrase family.</text>
</comment>
<dbReference type="Pfam" id="PF00589">
    <property type="entry name" value="Phage_integrase"/>
    <property type="match status" value="1"/>
</dbReference>
<dbReference type="InterPro" id="IPR013762">
    <property type="entry name" value="Integrase-like_cat_sf"/>
</dbReference>
<evidence type="ECO:0000256" key="4">
    <source>
        <dbReference type="ARBA" id="ARBA00023172"/>
    </source>
</evidence>
<evidence type="ECO:0000313" key="8">
    <source>
        <dbReference type="EMBL" id="MFC0271086.1"/>
    </source>
</evidence>
<evidence type="ECO:0000256" key="3">
    <source>
        <dbReference type="ARBA" id="ARBA00023125"/>
    </source>
</evidence>
<dbReference type="InterPro" id="IPR002104">
    <property type="entry name" value="Integrase_catalytic"/>
</dbReference>
<organism evidence="8 9">
    <name type="scientific">Metabacillus herbersteinensis</name>
    <dbReference type="NCBI Taxonomy" id="283816"/>
    <lineage>
        <taxon>Bacteria</taxon>
        <taxon>Bacillati</taxon>
        <taxon>Bacillota</taxon>
        <taxon>Bacilli</taxon>
        <taxon>Bacillales</taxon>
        <taxon>Bacillaceae</taxon>
        <taxon>Metabacillus</taxon>
    </lineage>
</organism>
<dbReference type="RefSeq" id="WP_378931746.1">
    <property type="nucleotide sequence ID" value="NZ_JBHLVO010000003.1"/>
</dbReference>
<evidence type="ECO:0000259" key="7">
    <source>
        <dbReference type="PROSITE" id="PS51900"/>
    </source>
</evidence>
<sequence length="400" mass="46620">MASIQKRGDSAFLLVVEAGYKANGKRDKRTKTIRIEDQALLKTTKKLRDFLDKELHTFKIEVEAGQYISPEKMTLQSFVIEWENKYAVKELSETTLVGYLSHLHNHILPTMGHMRIDQIKPIHIINMLDQIKRVDGRDKPLTSRTAQNAYLTIRNILKRAVEWKVIKENPVESVKKPKDNSLNKDEVNVYDETEVESLFELVQNEPFHWRVYTSLALAAGLRRSEVLGLEWSRVDFEKGTIFINQVIVKGKNGPILKGPKSRKSKRLVSLPKYVLKELKEYHLHWKKEKMKMGEDWIENNHEWLFCKEDGTHFYPTTPTTWWGRFTKRTGVRYIRLHDLRHTSATLLINQGVHAKIISERLGHADIRVTMDTYGHALQKADQEAANKLDDLFSKKQLIEK</sequence>
<keyword evidence="9" id="KW-1185">Reference proteome</keyword>
<dbReference type="Pfam" id="PF14659">
    <property type="entry name" value="Phage_int_SAM_3"/>
    <property type="match status" value="1"/>
</dbReference>
<dbReference type="PANTHER" id="PTHR30349">
    <property type="entry name" value="PHAGE INTEGRASE-RELATED"/>
    <property type="match status" value="1"/>
</dbReference>
<dbReference type="PANTHER" id="PTHR30349:SF64">
    <property type="entry name" value="PROPHAGE INTEGRASE INTD-RELATED"/>
    <property type="match status" value="1"/>
</dbReference>
<dbReference type="Gene3D" id="1.10.443.10">
    <property type="entry name" value="Intergrase catalytic core"/>
    <property type="match status" value="1"/>
</dbReference>
<keyword evidence="3 5" id="KW-0238">DNA-binding</keyword>
<dbReference type="InterPro" id="IPR004107">
    <property type="entry name" value="Integrase_SAM-like_N"/>
</dbReference>
<dbReference type="InterPro" id="IPR010998">
    <property type="entry name" value="Integrase_recombinase_N"/>
</dbReference>
<reference evidence="8 9" key="1">
    <citation type="submission" date="2024-09" db="EMBL/GenBank/DDBJ databases">
        <authorList>
            <person name="Sun Q."/>
            <person name="Mori K."/>
        </authorList>
    </citation>
    <scope>NUCLEOTIDE SEQUENCE [LARGE SCALE GENOMIC DNA]</scope>
    <source>
        <strain evidence="8 9">CCM 7228</strain>
    </source>
</reference>
<evidence type="ECO:0000256" key="1">
    <source>
        <dbReference type="ARBA" id="ARBA00008857"/>
    </source>
</evidence>